<feature type="transmembrane region" description="Helical" evidence="1">
    <location>
        <begin position="181"/>
        <end position="203"/>
    </location>
</feature>
<keyword evidence="1" id="KW-0472">Membrane</keyword>
<evidence type="ECO:0000313" key="4">
    <source>
        <dbReference type="Proteomes" id="UP001054252"/>
    </source>
</evidence>
<feature type="transmembrane region" description="Helical" evidence="1">
    <location>
        <begin position="308"/>
        <end position="328"/>
    </location>
</feature>
<gene>
    <name evidence="3" type="ORF">SLEP1_g54847</name>
</gene>
<comment type="caution">
    <text evidence="3">The sequence shown here is derived from an EMBL/GenBank/DDBJ whole genome shotgun (WGS) entry which is preliminary data.</text>
</comment>
<sequence length="401" mass="45549">MDEYAHEVIRFICGSLSNLDEKQFVQSGAVEATYRAIENDIPEIAIELLKRPNGNILWSNTDPEDSRNMFAHAVAHRQEKVARFLYDEFGKRKNRNMVTATDEDGNNILHVAAQLPPHSQLDRIAGAVLQLQSELHWFKSVEGIVPRFYNVKNKDGETPTQVFVKEHKNLLKEAEEWMKKVAESCTVVGALVITIMFAAAFTVPGGNNQDTGFPIFLNKTMTHPSSDVSFAAVFKVFAVSDAISLFSASSSVLMFLGILTSRYACQDFYMSLPKKLIIGLSSLFISIAAMMVAYCATLFIVLHGKKELRILVSLTLITSIPVTLFLLLQSPLLIEIYGSTFRPDIFNRRRYWIYGKNICSRFNRRWWLRMRRGWMVVMLCALVLLYFISFIVFVIKSDGDQ</sequence>
<dbReference type="PANTHER" id="PTHR24177">
    <property type="entry name" value="CASKIN"/>
    <property type="match status" value="1"/>
</dbReference>
<accession>A0AAV5MED3</accession>
<name>A0AAV5MED3_9ROSI</name>
<evidence type="ECO:0000313" key="3">
    <source>
        <dbReference type="EMBL" id="GKV48004.1"/>
    </source>
</evidence>
<dbReference type="InterPro" id="IPR026961">
    <property type="entry name" value="PGG_dom"/>
</dbReference>
<proteinExistence type="predicted"/>
<keyword evidence="1" id="KW-0812">Transmembrane</keyword>
<dbReference type="Gene3D" id="1.25.40.20">
    <property type="entry name" value="Ankyrin repeat-containing domain"/>
    <property type="match status" value="1"/>
</dbReference>
<dbReference type="InterPro" id="IPR036770">
    <property type="entry name" value="Ankyrin_rpt-contain_sf"/>
</dbReference>
<keyword evidence="4" id="KW-1185">Reference proteome</keyword>
<dbReference type="AlphaFoldDB" id="A0AAV5MED3"/>
<dbReference type="EMBL" id="BPVZ01000243">
    <property type="protein sequence ID" value="GKV48004.1"/>
    <property type="molecule type" value="Genomic_DNA"/>
</dbReference>
<dbReference type="GO" id="GO:0016020">
    <property type="term" value="C:membrane"/>
    <property type="evidence" value="ECO:0007669"/>
    <property type="project" value="TreeGrafter"/>
</dbReference>
<keyword evidence="1" id="KW-1133">Transmembrane helix</keyword>
<dbReference type="PANTHER" id="PTHR24177:SF329">
    <property type="entry name" value="ANKYRIN REPEAT PROTEIN"/>
    <property type="match status" value="1"/>
</dbReference>
<feature type="transmembrane region" description="Helical" evidence="1">
    <location>
        <begin position="374"/>
        <end position="395"/>
    </location>
</feature>
<organism evidence="3 4">
    <name type="scientific">Rubroshorea leprosula</name>
    <dbReference type="NCBI Taxonomy" id="152421"/>
    <lineage>
        <taxon>Eukaryota</taxon>
        <taxon>Viridiplantae</taxon>
        <taxon>Streptophyta</taxon>
        <taxon>Embryophyta</taxon>
        <taxon>Tracheophyta</taxon>
        <taxon>Spermatophyta</taxon>
        <taxon>Magnoliopsida</taxon>
        <taxon>eudicotyledons</taxon>
        <taxon>Gunneridae</taxon>
        <taxon>Pentapetalae</taxon>
        <taxon>rosids</taxon>
        <taxon>malvids</taxon>
        <taxon>Malvales</taxon>
        <taxon>Dipterocarpaceae</taxon>
        <taxon>Rubroshorea</taxon>
    </lineage>
</organism>
<reference evidence="3 4" key="1">
    <citation type="journal article" date="2021" name="Commun. Biol.">
        <title>The genome of Shorea leprosula (Dipterocarpaceae) highlights the ecological relevance of drought in aseasonal tropical rainforests.</title>
        <authorList>
            <person name="Ng K.K.S."/>
            <person name="Kobayashi M.J."/>
            <person name="Fawcett J.A."/>
            <person name="Hatakeyama M."/>
            <person name="Paape T."/>
            <person name="Ng C.H."/>
            <person name="Ang C.C."/>
            <person name="Tnah L.H."/>
            <person name="Lee C.T."/>
            <person name="Nishiyama T."/>
            <person name="Sese J."/>
            <person name="O'Brien M.J."/>
            <person name="Copetti D."/>
            <person name="Mohd Noor M.I."/>
            <person name="Ong R.C."/>
            <person name="Putra M."/>
            <person name="Sireger I.Z."/>
            <person name="Indrioko S."/>
            <person name="Kosugi Y."/>
            <person name="Izuno A."/>
            <person name="Isagi Y."/>
            <person name="Lee S.L."/>
            <person name="Shimizu K.K."/>
        </authorList>
    </citation>
    <scope>NUCLEOTIDE SEQUENCE [LARGE SCALE GENOMIC DNA]</scope>
    <source>
        <strain evidence="3">214</strain>
    </source>
</reference>
<feature type="transmembrane region" description="Helical" evidence="1">
    <location>
        <begin position="242"/>
        <end position="264"/>
    </location>
</feature>
<feature type="transmembrane region" description="Helical" evidence="1">
    <location>
        <begin position="276"/>
        <end position="302"/>
    </location>
</feature>
<feature type="domain" description="PGG" evidence="2">
    <location>
        <begin position="175"/>
        <end position="301"/>
    </location>
</feature>
<dbReference type="Proteomes" id="UP001054252">
    <property type="component" value="Unassembled WGS sequence"/>
</dbReference>
<evidence type="ECO:0000259" key="2">
    <source>
        <dbReference type="Pfam" id="PF13962"/>
    </source>
</evidence>
<evidence type="ECO:0000256" key="1">
    <source>
        <dbReference type="SAM" id="Phobius"/>
    </source>
</evidence>
<dbReference type="Pfam" id="PF13962">
    <property type="entry name" value="PGG"/>
    <property type="match status" value="1"/>
</dbReference>
<protein>
    <recommendedName>
        <fullName evidence="2">PGG domain-containing protein</fullName>
    </recommendedName>
</protein>